<accession>A0A310SB75</accession>
<dbReference type="OrthoDB" id="10067479at2759"/>
<feature type="compositionally biased region" description="Basic and acidic residues" evidence="1">
    <location>
        <begin position="123"/>
        <end position="132"/>
    </location>
</feature>
<organism evidence="2 3">
    <name type="scientific">Eufriesea mexicana</name>
    <dbReference type="NCBI Taxonomy" id="516756"/>
    <lineage>
        <taxon>Eukaryota</taxon>
        <taxon>Metazoa</taxon>
        <taxon>Ecdysozoa</taxon>
        <taxon>Arthropoda</taxon>
        <taxon>Hexapoda</taxon>
        <taxon>Insecta</taxon>
        <taxon>Pterygota</taxon>
        <taxon>Neoptera</taxon>
        <taxon>Endopterygota</taxon>
        <taxon>Hymenoptera</taxon>
        <taxon>Apocrita</taxon>
        <taxon>Aculeata</taxon>
        <taxon>Apoidea</taxon>
        <taxon>Anthophila</taxon>
        <taxon>Apidae</taxon>
        <taxon>Eufriesea</taxon>
    </lineage>
</organism>
<keyword evidence="3" id="KW-1185">Reference proteome</keyword>
<dbReference type="Proteomes" id="UP000250275">
    <property type="component" value="Unassembled WGS sequence"/>
</dbReference>
<protein>
    <submittedName>
        <fullName evidence="2">Uncharacterized protein</fullName>
    </submittedName>
</protein>
<reference evidence="2 3" key="1">
    <citation type="submission" date="2015-07" db="EMBL/GenBank/DDBJ databases">
        <title>The genome of Eufriesea mexicana.</title>
        <authorList>
            <person name="Pan H."/>
            <person name="Kapheim K."/>
        </authorList>
    </citation>
    <scope>NUCLEOTIDE SEQUENCE [LARGE SCALE GENOMIC DNA]</scope>
    <source>
        <strain evidence="2">0111107269</strain>
        <tissue evidence="2">Whole body</tissue>
    </source>
</reference>
<evidence type="ECO:0000256" key="1">
    <source>
        <dbReference type="SAM" id="MobiDB-lite"/>
    </source>
</evidence>
<feature type="region of interest" description="Disordered" evidence="1">
    <location>
        <begin position="120"/>
        <end position="158"/>
    </location>
</feature>
<feature type="compositionally biased region" description="Basic residues" evidence="1">
    <location>
        <begin position="142"/>
        <end position="152"/>
    </location>
</feature>
<dbReference type="InterPro" id="IPR027973">
    <property type="entry name" value="FSAF1-like"/>
</dbReference>
<dbReference type="Pfam" id="PF15375">
    <property type="entry name" value="FSAF1"/>
    <property type="match status" value="1"/>
</dbReference>
<sequence>MEDFIPTRVSKVKENAVKEFVSVNYQKPKKKKREIIESEENSDIRNFKFNITKDRRNCNNDDKKKQEAEMKRVRYEVMKFGMSGFKGEKAGEAEVEFAINLGAKPPRKKGINYKILKHKKKEGYKETQEKNTKLMSGSKNSLTKHKTKKTRKKGSDGLLGIYGKINKTTLGKNKK</sequence>
<evidence type="ECO:0000313" key="2">
    <source>
        <dbReference type="EMBL" id="OAD56987.1"/>
    </source>
</evidence>
<evidence type="ECO:0000313" key="3">
    <source>
        <dbReference type="Proteomes" id="UP000250275"/>
    </source>
</evidence>
<dbReference type="PANTHER" id="PTHR28366">
    <property type="entry name" value="CHROMOSOME 1 OPEN READING FRAME 131"/>
    <property type="match status" value="1"/>
</dbReference>
<gene>
    <name evidence="2" type="ORF">WN48_02786</name>
</gene>
<name>A0A310SB75_9HYME</name>
<dbReference type="InterPro" id="IPR052852">
    <property type="entry name" value="SSU_Processome_Comp"/>
</dbReference>
<proteinExistence type="predicted"/>
<dbReference type="PANTHER" id="PTHR28366:SF1">
    <property type="entry name" value="CHROMOSOME 1 OPEN READING FRAME 131"/>
    <property type="match status" value="1"/>
</dbReference>
<dbReference type="AlphaFoldDB" id="A0A310SB75"/>
<dbReference type="EMBL" id="KQ761783">
    <property type="protein sequence ID" value="OAD56987.1"/>
    <property type="molecule type" value="Genomic_DNA"/>
</dbReference>